<evidence type="ECO:0000313" key="2">
    <source>
        <dbReference type="EMBL" id="KIA64271.1"/>
    </source>
</evidence>
<dbReference type="EMBL" id="JNFP01000015">
    <property type="protein sequence ID" value="KIA64271.1"/>
    <property type="molecule type" value="Genomic_DNA"/>
</dbReference>
<dbReference type="CDD" id="cd14846">
    <property type="entry name" value="Peptidase_M15_like"/>
    <property type="match status" value="1"/>
</dbReference>
<protein>
    <submittedName>
        <fullName evidence="2">Peptidase M15</fullName>
    </submittedName>
</protein>
<dbReference type="Pfam" id="PF02557">
    <property type="entry name" value="VanY"/>
    <property type="match status" value="1"/>
</dbReference>
<keyword evidence="3" id="KW-1185">Reference proteome</keyword>
<feature type="domain" description="D-alanyl-D-alanine carboxypeptidase-like core" evidence="1">
    <location>
        <begin position="72"/>
        <end position="173"/>
    </location>
</feature>
<name>A0ABR4ZG85_9NOCA</name>
<dbReference type="InterPro" id="IPR003709">
    <property type="entry name" value="VanY-like_core_dom"/>
</dbReference>
<gene>
    <name evidence="2" type="ORF">FG87_15040</name>
</gene>
<organism evidence="2 3">
    <name type="scientific">Nocardia vulneris</name>
    <dbReference type="NCBI Taxonomy" id="1141657"/>
    <lineage>
        <taxon>Bacteria</taxon>
        <taxon>Bacillati</taxon>
        <taxon>Actinomycetota</taxon>
        <taxon>Actinomycetes</taxon>
        <taxon>Mycobacteriales</taxon>
        <taxon>Nocardiaceae</taxon>
        <taxon>Nocardia</taxon>
    </lineage>
</organism>
<sequence>MKHHRSARRTRSRVLVALLFVGAPVAGVAVYHSLAPLTFSAARSLGDHYGPHRSAPSPGATVFDDRAPSVANLDPDLLDALRRAAGDAAADGIEFVVNSGWRSAQDQQQLLREAVSKYGSAQEAARWVATPDTSAHVSGDAVDIGPTDSAAWLARHGAAYGLCQIYDNEPWHYELRPEAVEYGCPATYADPTEDPRMQR</sequence>
<dbReference type="InterPro" id="IPR009045">
    <property type="entry name" value="Zn_M74/Hedgehog-like"/>
</dbReference>
<proteinExistence type="predicted"/>
<dbReference type="InterPro" id="IPR052179">
    <property type="entry name" value="DD-CPase-like"/>
</dbReference>
<reference evidence="2 3" key="1">
    <citation type="journal article" date="2014" name="Int. J. Syst. Evol. Microbiol.">
        <title>Nocardia vulneris sp. nov., isolated from wounds of human patients in North America.</title>
        <authorList>
            <person name="Lasker B.A."/>
            <person name="Bell M."/>
            <person name="Klenk H.P."/>
            <person name="Sproer C."/>
            <person name="Schumann C."/>
            <person name="Schumann P."/>
            <person name="Brown J.M."/>
        </authorList>
    </citation>
    <scope>NUCLEOTIDE SEQUENCE [LARGE SCALE GENOMIC DNA]</scope>
    <source>
        <strain evidence="2 3">W9851</strain>
    </source>
</reference>
<dbReference type="Gene3D" id="3.30.1380.10">
    <property type="match status" value="1"/>
</dbReference>
<evidence type="ECO:0000259" key="1">
    <source>
        <dbReference type="Pfam" id="PF02557"/>
    </source>
</evidence>
<dbReference type="Proteomes" id="UP000031364">
    <property type="component" value="Unassembled WGS sequence"/>
</dbReference>
<dbReference type="SUPFAM" id="SSF55166">
    <property type="entry name" value="Hedgehog/DD-peptidase"/>
    <property type="match status" value="1"/>
</dbReference>
<dbReference type="RefSeq" id="WP_043670235.1">
    <property type="nucleotide sequence ID" value="NZ_BDCI01000017.1"/>
</dbReference>
<dbReference type="PANTHER" id="PTHR34385:SF1">
    <property type="entry name" value="PEPTIDOGLYCAN L-ALANYL-D-GLUTAMATE ENDOPEPTIDASE CWLK"/>
    <property type="match status" value="1"/>
</dbReference>
<comment type="caution">
    <text evidence="2">The sequence shown here is derived from an EMBL/GenBank/DDBJ whole genome shotgun (WGS) entry which is preliminary data.</text>
</comment>
<evidence type="ECO:0000313" key="3">
    <source>
        <dbReference type="Proteomes" id="UP000031364"/>
    </source>
</evidence>
<dbReference type="PANTHER" id="PTHR34385">
    <property type="entry name" value="D-ALANYL-D-ALANINE CARBOXYPEPTIDASE"/>
    <property type="match status" value="1"/>
</dbReference>
<accession>A0ABR4ZG85</accession>